<dbReference type="InterPro" id="IPR036107">
    <property type="entry name" value="CsrA_sf"/>
</dbReference>
<comment type="subunit">
    <text evidence="4">Homodimer; the beta-strands of each monomer intercalate to form a hydrophobic core, while the alpha-helices form wings that extend away from the core.</text>
</comment>
<evidence type="ECO:0000256" key="3">
    <source>
        <dbReference type="ARBA" id="ARBA00022884"/>
    </source>
</evidence>
<dbReference type="GO" id="GO:0006402">
    <property type="term" value="P:mRNA catabolic process"/>
    <property type="evidence" value="ECO:0007669"/>
    <property type="project" value="InterPro"/>
</dbReference>
<dbReference type="KEGG" id="maes:Ga0123461_0169"/>
<dbReference type="NCBIfam" id="NF002469">
    <property type="entry name" value="PRK01712.1"/>
    <property type="match status" value="1"/>
</dbReference>
<dbReference type="PANTHER" id="PTHR34984:SF1">
    <property type="entry name" value="CARBON STORAGE REGULATOR"/>
    <property type="match status" value="1"/>
</dbReference>
<dbReference type="RefSeq" id="WP_100276614.1">
    <property type="nucleotide sequence ID" value="NZ_CP018799.1"/>
</dbReference>
<evidence type="ECO:0000256" key="1">
    <source>
        <dbReference type="ARBA" id="ARBA00022490"/>
    </source>
</evidence>
<proteinExistence type="inferred from homology"/>
<evidence type="ECO:0000313" key="6">
    <source>
        <dbReference type="EMBL" id="ATX78622.1"/>
    </source>
</evidence>
<dbReference type="GO" id="GO:0044781">
    <property type="term" value="P:bacterial-type flagellum organization"/>
    <property type="evidence" value="ECO:0007669"/>
    <property type="project" value="UniProtKB-KW"/>
</dbReference>
<dbReference type="Gene3D" id="2.60.40.4380">
    <property type="entry name" value="Translational regulator CsrA"/>
    <property type="match status" value="1"/>
</dbReference>
<protein>
    <recommendedName>
        <fullName evidence="4">Translational regulator CsrA</fullName>
    </recommendedName>
</protein>
<keyword evidence="3 4" id="KW-0694">RNA-binding</keyword>
<dbReference type="InterPro" id="IPR003751">
    <property type="entry name" value="CsrA"/>
</dbReference>
<keyword evidence="1 4" id="KW-0963">Cytoplasm</keyword>
<dbReference type="GO" id="GO:1902208">
    <property type="term" value="P:regulation of bacterial-type flagellum assembly"/>
    <property type="evidence" value="ECO:0007669"/>
    <property type="project" value="UniProtKB-UniRule"/>
</dbReference>
<keyword evidence="7" id="KW-1185">Reference proteome</keyword>
<comment type="function">
    <text evidence="4">A translational regulator that binds mRNA to regulate translation initiation and/or mRNA stability. Usually binds in the 5'-UTR at or near the Shine-Dalgarno sequence preventing ribosome-binding, thus repressing translation. Its main target seems to be the major flagellin gene, while its function is anatagonized by FliW.</text>
</comment>
<dbReference type="GO" id="GO:0045947">
    <property type="term" value="P:negative regulation of translational initiation"/>
    <property type="evidence" value="ECO:0007669"/>
    <property type="project" value="UniProtKB-UniRule"/>
</dbReference>
<comment type="similarity">
    <text evidence="4">Belongs to the CsrA/RsmA family.</text>
</comment>
<sequence length="75" mass="8212">MLILSRMAGETIMIGNDIRIQVLSSKNGQVRIGINAPRSIPVKREEIINQEKTEVSDDLPAIETPALSKQGSEPI</sequence>
<dbReference type="AlphaFoldDB" id="A0A2K8KVK5"/>
<gene>
    <name evidence="4" type="primary">csrA</name>
    <name evidence="6" type="ORF">Ga0123461_0169</name>
</gene>
<dbReference type="GO" id="GO:0048027">
    <property type="term" value="F:mRNA 5'-UTR binding"/>
    <property type="evidence" value="ECO:0007669"/>
    <property type="project" value="UniProtKB-UniRule"/>
</dbReference>
<dbReference type="OrthoDB" id="5296140at2"/>
<organism evidence="6 7">
    <name type="scientific">Mariprofundus aestuarium</name>
    <dbReference type="NCBI Taxonomy" id="1921086"/>
    <lineage>
        <taxon>Bacteria</taxon>
        <taxon>Pseudomonadati</taxon>
        <taxon>Pseudomonadota</taxon>
        <taxon>Candidatius Mariprofundia</taxon>
        <taxon>Mariprofundales</taxon>
        <taxon>Mariprofundaceae</taxon>
        <taxon>Mariprofundus</taxon>
    </lineage>
</organism>
<dbReference type="Proteomes" id="UP000231701">
    <property type="component" value="Chromosome"/>
</dbReference>
<keyword evidence="4" id="KW-1005">Bacterial flagellum biogenesis</keyword>
<dbReference type="HAMAP" id="MF_00167">
    <property type="entry name" value="CsrA"/>
    <property type="match status" value="1"/>
</dbReference>
<evidence type="ECO:0000313" key="7">
    <source>
        <dbReference type="Proteomes" id="UP000231701"/>
    </source>
</evidence>
<accession>A0A2K8KVK5</accession>
<dbReference type="GO" id="GO:0005829">
    <property type="term" value="C:cytosol"/>
    <property type="evidence" value="ECO:0007669"/>
    <property type="project" value="TreeGrafter"/>
</dbReference>
<evidence type="ECO:0000256" key="2">
    <source>
        <dbReference type="ARBA" id="ARBA00022845"/>
    </source>
</evidence>
<dbReference type="GO" id="GO:0006109">
    <property type="term" value="P:regulation of carbohydrate metabolic process"/>
    <property type="evidence" value="ECO:0007669"/>
    <property type="project" value="InterPro"/>
</dbReference>
<evidence type="ECO:0000256" key="4">
    <source>
        <dbReference type="HAMAP-Rule" id="MF_00167"/>
    </source>
</evidence>
<dbReference type="PANTHER" id="PTHR34984">
    <property type="entry name" value="CARBON STORAGE REGULATOR"/>
    <property type="match status" value="1"/>
</dbReference>
<dbReference type="SUPFAM" id="SSF117130">
    <property type="entry name" value="CsrA-like"/>
    <property type="match status" value="1"/>
</dbReference>
<dbReference type="EMBL" id="CP018799">
    <property type="protein sequence ID" value="ATX78622.1"/>
    <property type="molecule type" value="Genomic_DNA"/>
</dbReference>
<keyword evidence="2 4" id="KW-0810">Translation regulation</keyword>
<comment type="subcellular location">
    <subcellularLocation>
        <location evidence="4">Cytoplasm</location>
    </subcellularLocation>
</comment>
<reference evidence="6 7" key="1">
    <citation type="submission" date="2016-12" db="EMBL/GenBank/DDBJ databases">
        <title>Isolation and genomic insights into novel planktonic Zetaproteobacteria from stratified waters of the Chesapeake Bay.</title>
        <authorList>
            <person name="McAllister S.M."/>
            <person name="Kato S."/>
            <person name="Chan C.S."/>
            <person name="Chiu B.K."/>
            <person name="Field E.K."/>
        </authorList>
    </citation>
    <scope>NUCLEOTIDE SEQUENCE [LARGE SCALE GENOMIC DNA]</scope>
    <source>
        <strain evidence="6 7">CP-5</strain>
    </source>
</reference>
<evidence type="ECO:0000256" key="5">
    <source>
        <dbReference type="SAM" id="MobiDB-lite"/>
    </source>
</evidence>
<keyword evidence="4" id="KW-0678">Repressor</keyword>
<dbReference type="Pfam" id="PF02599">
    <property type="entry name" value="CsrA"/>
    <property type="match status" value="1"/>
</dbReference>
<feature type="region of interest" description="Disordered" evidence="5">
    <location>
        <begin position="53"/>
        <end position="75"/>
    </location>
</feature>
<name>A0A2K8KVK5_MARES</name>